<gene>
    <name evidence="1" type="ORF">F4Y42_14130</name>
</gene>
<comment type="caution">
    <text evidence="1">The sequence shown here is derived from an EMBL/GenBank/DDBJ whole genome shotgun (WGS) entry which is preliminary data.</text>
</comment>
<evidence type="ECO:0000313" key="1">
    <source>
        <dbReference type="EMBL" id="MXY94576.1"/>
    </source>
</evidence>
<dbReference type="AlphaFoldDB" id="A0A6B0YTZ6"/>
<reference evidence="1" key="1">
    <citation type="submission" date="2019-09" db="EMBL/GenBank/DDBJ databases">
        <title>Characterisation of the sponge microbiome using genome-centric metagenomics.</title>
        <authorList>
            <person name="Engelberts J.P."/>
            <person name="Robbins S.J."/>
            <person name="De Goeij J.M."/>
            <person name="Aranda M."/>
            <person name="Bell S.C."/>
            <person name="Webster N.S."/>
        </authorList>
    </citation>
    <scope>NUCLEOTIDE SEQUENCE</scope>
    <source>
        <strain evidence="1">SB0664_bin_27</strain>
    </source>
</reference>
<protein>
    <submittedName>
        <fullName evidence="1">Uncharacterized protein</fullName>
    </submittedName>
</protein>
<sequence>MYYWTVVAVVVVAVCSCERGPFPIMPVPVPETEDAPPANTPEQLLDNLDRAMRDRDKPLYETLLDEDFQFTEFDCLGDIVFYNDLETELNIIVGSRDDREDSSSTEKALFDIFSEFHYDFHFLLRWQELGSEHPETFPGDPDAHPDEDWEVFSGRVLMRMLDEHGDGYHVDQPMTFKVRYDGKGLWRIVRWIDDPLTGSCGSGEILMKASTWGQIKSTIFPIDAS</sequence>
<organism evidence="1">
    <name type="scientific">Caldilineaceae bacterium SB0664_bin_27</name>
    <dbReference type="NCBI Taxonomy" id="2605260"/>
    <lineage>
        <taxon>Bacteria</taxon>
        <taxon>Bacillati</taxon>
        <taxon>Chloroflexota</taxon>
        <taxon>Caldilineae</taxon>
        <taxon>Caldilineales</taxon>
        <taxon>Caldilineaceae</taxon>
    </lineage>
</organism>
<proteinExistence type="predicted"/>
<dbReference type="EMBL" id="VXRG01000116">
    <property type="protein sequence ID" value="MXY94576.1"/>
    <property type="molecule type" value="Genomic_DNA"/>
</dbReference>
<name>A0A6B0YTZ6_9CHLR</name>
<accession>A0A6B0YTZ6</accession>